<dbReference type="Proteomes" id="UP000183832">
    <property type="component" value="Unassembled WGS sequence"/>
</dbReference>
<evidence type="ECO:0000313" key="1">
    <source>
        <dbReference type="EMBL" id="CRK89614.1"/>
    </source>
</evidence>
<dbReference type="AlphaFoldDB" id="A0A1J1HT10"/>
<name>A0A1J1HT10_9DIPT</name>
<reference evidence="1 2" key="1">
    <citation type="submission" date="2015-04" db="EMBL/GenBank/DDBJ databases">
        <authorList>
            <person name="Syromyatnikov M.Y."/>
            <person name="Popov V.N."/>
        </authorList>
    </citation>
    <scope>NUCLEOTIDE SEQUENCE [LARGE SCALE GENOMIC DNA]</scope>
</reference>
<proteinExistence type="predicted"/>
<sequence>MAKGKLVLVGENTPKTVRKEVGKLFLSSEDFRKLYKRHSDGTYERATDDPKKNKFPLRQIFLSALMEQNPQLDPERKGLMFNKKIPVYPVIWYSPQPYKP</sequence>
<gene>
    <name evidence="1" type="ORF">CLUMA_CG003306</name>
</gene>
<dbReference type="EMBL" id="CVRI01000013">
    <property type="protein sequence ID" value="CRK89614.1"/>
    <property type="molecule type" value="Genomic_DNA"/>
</dbReference>
<organism evidence="1 2">
    <name type="scientific">Clunio marinus</name>
    <dbReference type="NCBI Taxonomy" id="568069"/>
    <lineage>
        <taxon>Eukaryota</taxon>
        <taxon>Metazoa</taxon>
        <taxon>Ecdysozoa</taxon>
        <taxon>Arthropoda</taxon>
        <taxon>Hexapoda</taxon>
        <taxon>Insecta</taxon>
        <taxon>Pterygota</taxon>
        <taxon>Neoptera</taxon>
        <taxon>Endopterygota</taxon>
        <taxon>Diptera</taxon>
        <taxon>Nematocera</taxon>
        <taxon>Chironomoidea</taxon>
        <taxon>Chironomidae</taxon>
        <taxon>Clunio</taxon>
    </lineage>
</organism>
<accession>A0A1J1HT10</accession>
<keyword evidence="2" id="KW-1185">Reference proteome</keyword>
<protein>
    <submittedName>
        <fullName evidence="1">CLUMA_CG003306, isoform A</fullName>
    </submittedName>
</protein>
<evidence type="ECO:0000313" key="2">
    <source>
        <dbReference type="Proteomes" id="UP000183832"/>
    </source>
</evidence>